<organism evidence="1 2">
    <name type="scientific">Jatrophihabitans endophyticus</name>
    <dbReference type="NCBI Taxonomy" id="1206085"/>
    <lineage>
        <taxon>Bacteria</taxon>
        <taxon>Bacillati</taxon>
        <taxon>Actinomycetota</taxon>
        <taxon>Actinomycetes</taxon>
        <taxon>Jatrophihabitantales</taxon>
        <taxon>Jatrophihabitantaceae</taxon>
        <taxon>Jatrophihabitans</taxon>
    </lineage>
</organism>
<dbReference type="PANTHER" id="PTHR39337:SF1">
    <property type="entry name" value="BLR5642 PROTEIN"/>
    <property type="match status" value="1"/>
</dbReference>
<proteinExistence type="predicted"/>
<dbReference type="AlphaFoldDB" id="A0A1M5CVJ8"/>
<reference evidence="1 2" key="1">
    <citation type="submission" date="2016-11" db="EMBL/GenBank/DDBJ databases">
        <authorList>
            <person name="Jaros S."/>
            <person name="Januszkiewicz K."/>
            <person name="Wedrychowicz H."/>
        </authorList>
    </citation>
    <scope>NUCLEOTIDE SEQUENCE [LARGE SCALE GENOMIC DNA]</scope>
    <source>
        <strain evidence="1 2">DSM 45627</strain>
    </source>
</reference>
<keyword evidence="2" id="KW-1185">Reference proteome</keyword>
<dbReference type="InterPro" id="IPR007438">
    <property type="entry name" value="DUF488"/>
</dbReference>
<dbReference type="EMBL" id="FQVU01000001">
    <property type="protein sequence ID" value="SHF58733.1"/>
    <property type="molecule type" value="Genomic_DNA"/>
</dbReference>
<sequence>MIVPMVESVGYEGCDIDEFVADLARRDIDVLVDVRLNAVSRRRGFSKTALSIALDAAGIEYRHLRALGNPKDNRAAFSGDDVETGRAVYRGLLGTPAAVAEMAQLADLAEASHVAVMCFERDEQHCHRKVLIDELLSVRTG</sequence>
<evidence type="ECO:0000313" key="1">
    <source>
        <dbReference type="EMBL" id="SHF58733.1"/>
    </source>
</evidence>
<evidence type="ECO:0000313" key="2">
    <source>
        <dbReference type="Proteomes" id="UP000186132"/>
    </source>
</evidence>
<name>A0A1M5CVJ8_9ACTN</name>
<dbReference type="STRING" id="1206085.SAMN05443575_0369"/>
<dbReference type="Pfam" id="PF04343">
    <property type="entry name" value="DUF488"/>
    <property type="match status" value="1"/>
</dbReference>
<evidence type="ECO:0008006" key="3">
    <source>
        <dbReference type="Google" id="ProtNLM"/>
    </source>
</evidence>
<accession>A0A1M5CVJ8</accession>
<protein>
    <recommendedName>
        <fullName evidence="3">DUF488 domain-containing protein</fullName>
    </recommendedName>
</protein>
<dbReference type="PANTHER" id="PTHR39337">
    <property type="entry name" value="BLR5642 PROTEIN"/>
    <property type="match status" value="1"/>
</dbReference>
<dbReference type="Proteomes" id="UP000186132">
    <property type="component" value="Unassembled WGS sequence"/>
</dbReference>
<gene>
    <name evidence="1" type="ORF">SAMN05443575_0369</name>
</gene>